<feature type="binding site" evidence="13">
    <location>
        <position position="145"/>
    </location>
    <ligand>
        <name>D-threo-isocitrate</name>
        <dbReference type="ChEBI" id="CHEBI:15562"/>
    </ligand>
</feature>
<evidence type="ECO:0000256" key="7">
    <source>
        <dbReference type="ARBA" id="ARBA00022723"/>
    </source>
</evidence>
<feature type="binding site" evidence="15">
    <location>
        <position position="320"/>
    </location>
    <ligand>
        <name>Mg(2+)</name>
        <dbReference type="ChEBI" id="CHEBI:18420"/>
    </ligand>
</feature>
<dbReference type="RefSeq" id="WP_011901298.1">
    <property type="nucleotide sequence ID" value="NZ_JAAVJF010000005.1"/>
</dbReference>
<dbReference type="InterPro" id="IPR024084">
    <property type="entry name" value="IsoPropMal-DH-like_dom"/>
</dbReference>
<dbReference type="AlphaFoldDB" id="A0A7L4PCU4"/>
<sequence length="439" mass="49403">MSVDIEKIKQQIPNLVTFTGKYIDPPSGEYVKYTGPGQLKVPDKVVIGYIEGDGIGPEVAYAAIKVANEAVEKAYGKSRQITWYEIVVGEKAEKLFGNRLPDQSIEVLRKIRVFLKAPLETPVGGGFRSINVTLRQLFDLYANIRPVKYFPGLPSPLRRPELVDLVIFRENTEDVYAGIEWPYNSPEAAKIREFLRREFGVNIRDDAGIGIKPISKFGTQRIARLALKFAIENKRRVVTVMHKGNIQKYTEGAFKEWAFEVARNEFREHVVFEDELAQYGGSVPPGKVLVNDRIADNMLQQLLTRTGEYDVILAPNLNGDYVSDEAAGLVGGLGVAPGLDVGDWGMMAEPVHGTAPKYRGKNYVNPTATILALELMFRFLGWREVAEYIMKGVETAYREGYFTGDLARQMTDEERKMRVKEVLGTQEFADKVVEIIKRL</sequence>
<comment type="subunit">
    <text evidence="3">Homodimer.</text>
</comment>
<dbReference type="Pfam" id="PF00180">
    <property type="entry name" value="Iso_dh"/>
    <property type="match status" value="1"/>
</dbReference>
<keyword evidence="9 14" id="KW-0521">NADP</keyword>
<evidence type="ECO:0000256" key="6">
    <source>
        <dbReference type="ARBA" id="ARBA00022532"/>
    </source>
</evidence>
<dbReference type="NCBIfam" id="NF005036">
    <property type="entry name" value="PRK06451.1"/>
    <property type="match status" value="1"/>
</dbReference>
<evidence type="ECO:0000256" key="8">
    <source>
        <dbReference type="ARBA" id="ARBA00022842"/>
    </source>
</evidence>
<comment type="catalytic activity">
    <reaction evidence="12">
        <text>D-threo-isocitrate + NADP(+) = 2-oxoglutarate + CO2 + NADPH</text>
        <dbReference type="Rhea" id="RHEA:19629"/>
        <dbReference type="ChEBI" id="CHEBI:15562"/>
        <dbReference type="ChEBI" id="CHEBI:16526"/>
        <dbReference type="ChEBI" id="CHEBI:16810"/>
        <dbReference type="ChEBI" id="CHEBI:57783"/>
        <dbReference type="ChEBI" id="CHEBI:58349"/>
        <dbReference type="EC" id="1.1.1.42"/>
    </reaction>
</comment>
<name>A0A7L4PCU4_9CREN</name>
<evidence type="ECO:0000256" key="9">
    <source>
        <dbReference type="ARBA" id="ARBA00022857"/>
    </source>
</evidence>
<dbReference type="PANTHER" id="PTHR43504:SF1">
    <property type="entry name" value="ISOCITRATE DEHYDROGENASE [NADP]"/>
    <property type="match status" value="1"/>
</dbReference>
<comment type="similarity">
    <text evidence="2">Belongs to the isocitrate and isopropylmalate dehydrogenases family.</text>
</comment>
<feature type="site" description="Critical for catalysis" evidence="16">
    <location>
        <position position="243"/>
    </location>
</feature>
<organism evidence="19 20">
    <name type="scientific">Pyrobaculum arsenaticum</name>
    <dbReference type="NCBI Taxonomy" id="121277"/>
    <lineage>
        <taxon>Archaea</taxon>
        <taxon>Thermoproteota</taxon>
        <taxon>Thermoprotei</taxon>
        <taxon>Thermoproteales</taxon>
        <taxon>Thermoproteaceae</taxon>
        <taxon>Pyrobaculum</taxon>
    </lineage>
</organism>
<feature type="binding site" evidence="13">
    <location>
        <position position="135"/>
    </location>
    <ligand>
        <name>D-threo-isocitrate</name>
        <dbReference type="ChEBI" id="CHEBI:15562"/>
    </ligand>
</feature>
<dbReference type="GO" id="GO:0004450">
    <property type="term" value="F:isocitrate dehydrogenase (NADP+) activity"/>
    <property type="evidence" value="ECO:0007669"/>
    <property type="project" value="UniProtKB-EC"/>
</dbReference>
<dbReference type="GO" id="GO:0006099">
    <property type="term" value="P:tricarboxylic acid cycle"/>
    <property type="evidence" value="ECO:0007669"/>
    <property type="project" value="UniProtKB-KW"/>
</dbReference>
<reference evidence="19 20" key="1">
    <citation type="journal article" date="2020" name="Nat. Commun.">
        <title>The structures of two archaeal type IV pili illuminate evolutionary relationships.</title>
        <authorList>
            <person name="Wang F."/>
            <person name="Baquero D.P."/>
            <person name="Su Z."/>
            <person name="Beltran L.C."/>
            <person name="Prangishvili D."/>
            <person name="Krupovic M."/>
            <person name="Egelman E.H."/>
        </authorList>
    </citation>
    <scope>NUCLEOTIDE SEQUENCE [LARGE SCALE GENOMIC DNA]</scope>
    <source>
        <strain evidence="19 20">2GA</strain>
    </source>
</reference>
<dbReference type="GO" id="GO:0051287">
    <property type="term" value="F:NAD binding"/>
    <property type="evidence" value="ECO:0007669"/>
    <property type="project" value="InterPro"/>
</dbReference>
<dbReference type="InterPro" id="IPR019818">
    <property type="entry name" value="IsoCit/isopropylmalate_DH_CS"/>
</dbReference>
<feature type="binding site" evidence="14">
    <location>
        <position position="408"/>
    </location>
    <ligand>
        <name>NADP(+)</name>
        <dbReference type="ChEBI" id="CHEBI:58349"/>
    </ligand>
</feature>
<keyword evidence="5" id="KW-0329">Glyoxylate bypass</keyword>
<feature type="binding site" evidence="14">
    <location>
        <begin position="352"/>
        <end position="358"/>
    </location>
    <ligand>
        <name>NADP(+)</name>
        <dbReference type="ChEBI" id="CHEBI:58349"/>
    </ligand>
</feature>
<dbReference type="Proteomes" id="UP000554766">
    <property type="component" value="Unassembled WGS sequence"/>
</dbReference>
<dbReference type="PANTHER" id="PTHR43504">
    <property type="entry name" value="ISOCITRATE DEHYDROGENASE [NADP]"/>
    <property type="match status" value="1"/>
</dbReference>
<feature type="binding site" evidence="13">
    <location>
        <position position="169"/>
    </location>
    <ligand>
        <name>D-threo-isocitrate</name>
        <dbReference type="ChEBI" id="CHEBI:15562"/>
    </ligand>
</feature>
<keyword evidence="8 15" id="KW-0460">Magnesium</keyword>
<evidence type="ECO:0000256" key="13">
    <source>
        <dbReference type="PIRSR" id="PIRSR604439-1"/>
    </source>
</evidence>
<evidence type="ECO:0000256" key="12">
    <source>
        <dbReference type="ARBA" id="ARBA00023554"/>
    </source>
</evidence>
<feature type="binding site" evidence="13">
    <location>
        <position position="131"/>
    </location>
    <ligand>
        <name>D-threo-isocitrate</name>
        <dbReference type="ChEBI" id="CHEBI:15562"/>
    </ligand>
</feature>
<comment type="cofactor">
    <cofactor evidence="15">
        <name>Mg(2+)</name>
        <dbReference type="ChEBI" id="CHEBI:18420"/>
    </cofactor>
    <cofactor evidence="15">
        <name>Mn(2+)</name>
        <dbReference type="ChEBI" id="CHEBI:29035"/>
    </cofactor>
    <text evidence="15">Binds 1 Mg(2+) or Mn(2+) ion per subunit.</text>
</comment>
<keyword evidence="11 15" id="KW-0464">Manganese</keyword>
<feature type="binding site" evidence="13">
    <location>
        <position position="129"/>
    </location>
    <ligand>
        <name>D-threo-isocitrate</name>
        <dbReference type="ChEBI" id="CHEBI:15562"/>
    </ligand>
</feature>
<feature type="modified residue" description="N6-succinyllysine" evidence="17">
    <location>
        <position position="255"/>
    </location>
</feature>
<evidence type="ECO:0000256" key="14">
    <source>
        <dbReference type="PIRSR" id="PIRSR604439-2"/>
    </source>
</evidence>
<protein>
    <recommendedName>
        <fullName evidence="4">isocitrate dehydrogenase (NADP(+))</fullName>
        <ecNumber evidence="4">1.1.1.42</ecNumber>
    </recommendedName>
</protein>
<dbReference type="OMA" id="VRPCRYY"/>
<dbReference type="EMBL" id="JAAVJF010000005">
    <property type="protein sequence ID" value="NYR16237.1"/>
    <property type="molecule type" value="Genomic_DNA"/>
</dbReference>
<dbReference type="GeneID" id="5056206"/>
<dbReference type="Gene3D" id="3.40.718.10">
    <property type="entry name" value="Isopropylmalate Dehydrogenase"/>
    <property type="match status" value="1"/>
</dbReference>
<evidence type="ECO:0000256" key="16">
    <source>
        <dbReference type="PIRSR" id="PIRSR604439-4"/>
    </source>
</evidence>
<dbReference type="EC" id="1.1.1.42" evidence="4"/>
<feature type="binding site" evidence="14">
    <location>
        <position position="365"/>
    </location>
    <ligand>
        <name>NADP(+)</name>
        <dbReference type="ChEBI" id="CHEBI:58349"/>
    </ligand>
</feature>
<keyword evidence="20" id="KW-1185">Reference proteome</keyword>
<evidence type="ECO:0000256" key="5">
    <source>
        <dbReference type="ARBA" id="ARBA00022435"/>
    </source>
</evidence>
<evidence type="ECO:0000313" key="19">
    <source>
        <dbReference type="EMBL" id="NYR16237.1"/>
    </source>
</evidence>
<evidence type="ECO:0000256" key="11">
    <source>
        <dbReference type="ARBA" id="ARBA00023211"/>
    </source>
</evidence>
<evidence type="ECO:0000313" key="20">
    <source>
        <dbReference type="Proteomes" id="UP000554766"/>
    </source>
</evidence>
<comment type="caution">
    <text evidence="19">The sequence shown here is derived from an EMBL/GenBank/DDBJ whole genome shotgun (WGS) entry which is preliminary data.</text>
</comment>
<gene>
    <name evidence="19" type="ORF">HC235_09905</name>
</gene>
<evidence type="ECO:0000259" key="18">
    <source>
        <dbReference type="SMART" id="SM01329"/>
    </source>
</evidence>
<dbReference type="SUPFAM" id="SSF53659">
    <property type="entry name" value="Isocitrate/Isopropylmalate dehydrogenase-like"/>
    <property type="match status" value="1"/>
</dbReference>
<keyword evidence="7" id="KW-0479">Metal-binding</keyword>
<evidence type="ECO:0000256" key="10">
    <source>
        <dbReference type="ARBA" id="ARBA00023002"/>
    </source>
</evidence>
<evidence type="ECO:0000256" key="4">
    <source>
        <dbReference type="ARBA" id="ARBA00013013"/>
    </source>
</evidence>
<evidence type="ECO:0000256" key="1">
    <source>
        <dbReference type="ARBA" id="ARBA00001936"/>
    </source>
</evidence>
<feature type="site" description="Critical for catalysis" evidence="16">
    <location>
        <position position="176"/>
    </location>
</feature>
<evidence type="ECO:0000256" key="15">
    <source>
        <dbReference type="PIRSR" id="PIRSR604439-3"/>
    </source>
</evidence>
<keyword evidence="6" id="KW-0816">Tricarboxylic acid cycle</keyword>
<feature type="modified residue" description="Phosphoserine" evidence="17">
    <location>
        <position position="129"/>
    </location>
</feature>
<feature type="domain" description="Isopropylmalate dehydrogenase-like" evidence="18">
    <location>
        <begin position="46"/>
        <end position="432"/>
    </location>
</feature>
<proteinExistence type="inferred from homology"/>
<keyword evidence="10" id="KW-0560">Oxidoreductase</keyword>
<dbReference type="GO" id="GO:0000287">
    <property type="term" value="F:magnesium ion binding"/>
    <property type="evidence" value="ECO:0007669"/>
    <property type="project" value="InterPro"/>
</dbReference>
<dbReference type="GO" id="GO:0006097">
    <property type="term" value="P:glyoxylate cycle"/>
    <property type="evidence" value="ECO:0007669"/>
    <property type="project" value="UniProtKB-KW"/>
</dbReference>
<evidence type="ECO:0000256" key="17">
    <source>
        <dbReference type="PIRSR" id="PIRSR604439-5"/>
    </source>
</evidence>
<dbReference type="SMART" id="SM01329">
    <property type="entry name" value="Iso_dh"/>
    <property type="match status" value="1"/>
</dbReference>
<evidence type="ECO:0000256" key="2">
    <source>
        <dbReference type="ARBA" id="ARBA00007769"/>
    </source>
</evidence>
<feature type="modified residue" description="N6-succinyllysine" evidence="17">
    <location>
        <position position="116"/>
    </location>
</feature>
<comment type="cofactor">
    <cofactor evidence="1">
        <name>Mn(2+)</name>
        <dbReference type="ChEBI" id="CHEBI:29035"/>
    </cofactor>
</comment>
<dbReference type="InterPro" id="IPR004439">
    <property type="entry name" value="Isocitrate_DH_NADP_dimer_prok"/>
</dbReference>
<accession>A0A7L4PCU4</accession>
<dbReference type="PROSITE" id="PS00470">
    <property type="entry name" value="IDH_IMDH"/>
    <property type="match status" value="1"/>
</dbReference>
<evidence type="ECO:0000256" key="3">
    <source>
        <dbReference type="ARBA" id="ARBA00011738"/>
    </source>
</evidence>